<gene>
    <name evidence="7" type="ORF">AMORRO_LOCUS8912</name>
</gene>
<dbReference type="Gene3D" id="3.30.70.3370">
    <property type="match status" value="1"/>
</dbReference>
<evidence type="ECO:0000313" key="7">
    <source>
        <dbReference type="EMBL" id="CAG8626879.1"/>
    </source>
</evidence>
<dbReference type="InterPro" id="IPR001976">
    <property type="entry name" value="Ribosomal_eS24"/>
</dbReference>
<dbReference type="PANTHER" id="PTHR10496">
    <property type="entry name" value="40S RIBOSOMAL PROTEIN S24"/>
    <property type="match status" value="1"/>
</dbReference>
<proteinExistence type="inferred from homology"/>
<dbReference type="PROSITE" id="PS00529">
    <property type="entry name" value="RIBOSOMAL_S24E"/>
    <property type="match status" value="1"/>
</dbReference>
<dbReference type="InterPro" id="IPR018098">
    <property type="entry name" value="Ribosomal_eS24_CS"/>
</dbReference>
<evidence type="ECO:0000256" key="4">
    <source>
        <dbReference type="RuleBase" id="RU004383"/>
    </source>
</evidence>
<accession>A0A9N9GQT2</accession>
<dbReference type="Gene3D" id="3.40.50.410">
    <property type="entry name" value="von Willebrand factor, type A domain"/>
    <property type="match status" value="1"/>
</dbReference>
<feature type="compositionally biased region" description="Basic residues" evidence="5">
    <location>
        <begin position="582"/>
        <end position="604"/>
    </location>
</feature>
<organism evidence="7 8">
    <name type="scientific">Acaulospora morrowiae</name>
    <dbReference type="NCBI Taxonomy" id="94023"/>
    <lineage>
        <taxon>Eukaryota</taxon>
        <taxon>Fungi</taxon>
        <taxon>Fungi incertae sedis</taxon>
        <taxon>Mucoromycota</taxon>
        <taxon>Glomeromycotina</taxon>
        <taxon>Glomeromycetes</taxon>
        <taxon>Diversisporales</taxon>
        <taxon>Acaulosporaceae</taxon>
        <taxon>Acaulospora</taxon>
    </lineage>
</organism>
<dbReference type="EMBL" id="CAJVPV010008131">
    <property type="protein sequence ID" value="CAG8626879.1"/>
    <property type="molecule type" value="Genomic_DNA"/>
</dbReference>
<keyword evidence="2" id="KW-0689">Ribosomal protein</keyword>
<evidence type="ECO:0000256" key="5">
    <source>
        <dbReference type="SAM" id="MobiDB-lite"/>
    </source>
</evidence>
<evidence type="ECO:0000313" key="8">
    <source>
        <dbReference type="Proteomes" id="UP000789342"/>
    </source>
</evidence>
<comment type="similarity">
    <text evidence="1 4">Belongs to the eukaryotic ribosomal protein eS24 family.</text>
</comment>
<dbReference type="AlphaFoldDB" id="A0A9N9GQT2"/>
<name>A0A9N9GQT2_9GLOM</name>
<keyword evidence="3" id="KW-0687">Ribonucleoprotein</keyword>
<dbReference type="GO" id="GO:0003735">
    <property type="term" value="F:structural constituent of ribosome"/>
    <property type="evidence" value="ECO:0007669"/>
    <property type="project" value="InterPro"/>
</dbReference>
<dbReference type="SUPFAM" id="SSF54189">
    <property type="entry name" value="Ribosomal proteins S24e, L23 and L15e"/>
    <property type="match status" value="1"/>
</dbReference>
<protein>
    <recommendedName>
        <fullName evidence="4">40S ribosomal protein S24</fullName>
    </recommendedName>
</protein>
<evidence type="ECO:0000256" key="1">
    <source>
        <dbReference type="ARBA" id="ARBA00009680"/>
    </source>
</evidence>
<dbReference type="GO" id="GO:1990904">
    <property type="term" value="C:ribonucleoprotein complex"/>
    <property type="evidence" value="ECO:0007669"/>
    <property type="project" value="UniProtKB-KW"/>
</dbReference>
<dbReference type="Pfam" id="PF01282">
    <property type="entry name" value="Ribosomal_S24e"/>
    <property type="match status" value="1"/>
</dbReference>
<dbReference type="InterPro" id="IPR002035">
    <property type="entry name" value="VWF_A"/>
</dbReference>
<keyword evidence="8" id="KW-1185">Reference proteome</keyword>
<evidence type="ECO:0000259" key="6">
    <source>
        <dbReference type="Pfam" id="PF13519"/>
    </source>
</evidence>
<dbReference type="HAMAP" id="MF_00545">
    <property type="entry name" value="Ribosomal_eS24"/>
    <property type="match status" value="1"/>
</dbReference>
<evidence type="ECO:0000256" key="3">
    <source>
        <dbReference type="ARBA" id="ARBA00023274"/>
    </source>
</evidence>
<sequence length="612" mass="71044">MSIPEVVIFLLDVSKSMLSPANQLETKCSCAKAGIEYFFRRCHWQTVACIAFASHCSILLEFTKYQDLLPYAFDKWEIKPEDSDRNLENAFHFAERHVIEKFGLNQACQVIMITDERSPQGHRSFKFKNPLWRIHIICMANEVNKDEDSKETNGMLQEYRKLLNRHLPFKITKNHPKGNMAFENEGAFCFISYPQTKDKIINTVDSIAEKYFLPYKSTLLCGQIFLPVLIYPAIHTIDGEDVQELVKVISIVEFVSKNSFRGEPSRYRFWMFLDDDCNDIKENYNEYFHVLWLSLRNENRIAVAWLQDNTFATIEVSITPENRTNQTDMSVASGSYFYFTVYSRNISSDMLSSPTVKSSKSYMSENIELPKPEHIEVLIKKITRYAGNLPNDVTKLSTAVQQISKIIEMFYYISLREKVIEILQDLRIQSPEAENRAILTQCLQVLGDTEMEEDDEYENEGMDYEGEIAGDQEDRETRISDTAAPTIRTRKFLTNRLLKRRQMVVDIIHPGISNLSKDDTREKLAKIYKVDKEVIFVFGFRTCFGGGRSTGFALIYDSLEAAKKFEPKYRLVRHKLADSQKTARKQRKERKNRAKKFRGTKKTKAATAKKEK</sequence>
<evidence type="ECO:0000256" key="2">
    <source>
        <dbReference type="ARBA" id="ARBA00022980"/>
    </source>
</evidence>
<dbReference type="GO" id="GO:0006412">
    <property type="term" value="P:translation"/>
    <property type="evidence" value="ECO:0007669"/>
    <property type="project" value="InterPro"/>
</dbReference>
<comment type="caution">
    <text evidence="7">The sequence shown here is derived from an EMBL/GenBank/DDBJ whole genome shotgun (WGS) entry which is preliminary data.</text>
</comment>
<feature type="domain" description="VWFA" evidence="6">
    <location>
        <begin position="7"/>
        <end position="116"/>
    </location>
</feature>
<dbReference type="InterPro" id="IPR036465">
    <property type="entry name" value="vWFA_dom_sf"/>
</dbReference>
<dbReference type="CDD" id="cd00198">
    <property type="entry name" value="vWFA"/>
    <property type="match status" value="1"/>
</dbReference>
<dbReference type="GO" id="GO:0005840">
    <property type="term" value="C:ribosome"/>
    <property type="evidence" value="ECO:0007669"/>
    <property type="project" value="UniProtKB-KW"/>
</dbReference>
<dbReference type="InterPro" id="IPR012678">
    <property type="entry name" value="Ribosomal_uL23/eL15/eS24_sf"/>
</dbReference>
<dbReference type="SUPFAM" id="SSF53300">
    <property type="entry name" value="vWA-like"/>
    <property type="match status" value="1"/>
</dbReference>
<feature type="region of interest" description="Disordered" evidence="5">
    <location>
        <begin position="576"/>
        <end position="612"/>
    </location>
</feature>
<dbReference type="Proteomes" id="UP000789342">
    <property type="component" value="Unassembled WGS sequence"/>
</dbReference>
<dbReference type="InterPro" id="IPR053709">
    <property type="entry name" value="eRP_eS24_sf"/>
</dbReference>
<dbReference type="Pfam" id="PF13519">
    <property type="entry name" value="VWA_2"/>
    <property type="match status" value="1"/>
</dbReference>
<dbReference type="OrthoDB" id="2374335at2759"/>
<reference evidence="7" key="1">
    <citation type="submission" date="2021-06" db="EMBL/GenBank/DDBJ databases">
        <authorList>
            <person name="Kallberg Y."/>
            <person name="Tangrot J."/>
            <person name="Rosling A."/>
        </authorList>
    </citation>
    <scope>NUCLEOTIDE SEQUENCE</scope>
    <source>
        <strain evidence="7">CL551</strain>
    </source>
</reference>
<dbReference type="FunFam" id="3.30.70.3370:FF:000001">
    <property type="entry name" value="40S ribosomal protein S24"/>
    <property type="match status" value="1"/>
</dbReference>